<dbReference type="InParanoid" id="D9Q1R7"/>
<name>D9Q1R7_ACIS3</name>
<keyword evidence="1" id="KW-0812">Transmembrane</keyword>
<dbReference type="KEGG" id="asc:ASAC_0849"/>
<feature type="transmembrane region" description="Helical" evidence="1">
    <location>
        <begin position="100"/>
        <end position="121"/>
    </location>
</feature>
<sequence length="196" mass="20929">MKAENLAAAFSWIFHPTVMTAALFLAASPALGYGPLGAAIAVFTYSLLPLTLLAALRALGLVSSFDVVRTSQRLAPLMLAEASYVVGIITTALVSRSRGLLLLEVLYLVNSAIVIIVTLLLKFKISIHVSTASAIVTAIVYLDGLSLLPLFAIPAALTWARVRLGVHTIRQVAAGWAFMPLTLVQLFLYLGPAFKH</sequence>
<keyword evidence="1" id="KW-1133">Transmembrane helix</keyword>
<evidence type="ECO:0008006" key="4">
    <source>
        <dbReference type="Google" id="ProtNLM"/>
    </source>
</evidence>
<feature type="transmembrane region" description="Helical" evidence="1">
    <location>
        <begin position="133"/>
        <end position="153"/>
    </location>
</feature>
<gene>
    <name evidence="2" type="ordered locus">ASAC_0849</name>
</gene>
<feature type="transmembrane region" description="Helical" evidence="1">
    <location>
        <begin position="36"/>
        <end position="62"/>
    </location>
</feature>
<dbReference type="EMBL" id="CP001742">
    <property type="protein sequence ID" value="ADL19255.1"/>
    <property type="molecule type" value="Genomic_DNA"/>
</dbReference>
<proteinExistence type="predicted"/>
<reference evidence="2 3" key="1">
    <citation type="journal article" date="2010" name="Appl. Environ. Microbiol.">
        <title>The genome sequence of the crenarchaeon Acidilobus saccharovorans supports a new order, Acidilobales, and suggests an important ecological role in terrestrial acidic hot springs.</title>
        <authorList>
            <person name="Mardanov A.V."/>
            <person name="Svetlitchnyi V.A."/>
            <person name="Beletsky A.V."/>
            <person name="Prokofeva M.I."/>
            <person name="Bonch-Osmolovskaya E.A."/>
            <person name="Ravin N.V."/>
            <person name="Skryabin K.G."/>
        </authorList>
    </citation>
    <scope>NUCLEOTIDE SEQUENCE [LARGE SCALE GENOMIC DNA]</scope>
    <source>
        <strain evidence="3">DSM 16705 / JCM 18335 / VKM B-2471 / 345-15</strain>
    </source>
</reference>
<dbReference type="OrthoDB" id="43136at2157"/>
<feature type="transmembrane region" description="Helical" evidence="1">
    <location>
        <begin position="74"/>
        <end position="94"/>
    </location>
</feature>
<organism evidence="2 3">
    <name type="scientific">Acidilobus saccharovorans (strain DSM 16705 / JCM 18335 / VKM B-2471 / 345-15)</name>
    <dbReference type="NCBI Taxonomy" id="666510"/>
    <lineage>
        <taxon>Archaea</taxon>
        <taxon>Thermoproteota</taxon>
        <taxon>Thermoprotei</taxon>
        <taxon>Acidilobales</taxon>
        <taxon>Acidilobaceae</taxon>
        <taxon>Acidilobus</taxon>
    </lineage>
</organism>
<evidence type="ECO:0000313" key="3">
    <source>
        <dbReference type="Proteomes" id="UP000000346"/>
    </source>
</evidence>
<evidence type="ECO:0000256" key="1">
    <source>
        <dbReference type="SAM" id="Phobius"/>
    </source>
</evidence>
<dbReference type="AlphaFoldDB" id="D9Q1R7"/>
<dbReference type="RefSeq" id="WP_013266767.1">
    <property type="nucleotide sequence ID" value="NC_014374.1"/>
</dbReference>
<feature type="transmembrane region" description="Helical" evidence="1">
    <location>
        <begin position="173"/>
        <end position="191"/>
    </location>
</feature>
<keyword evidence="3" id="KW-1185">Reference proteome</keyword>
<accession>D9Q1R7</accession>
<dbReference type="Proteomes" id="UP000000346">
    <property type="component" value="Chromosome"/>
</dbReference>
<protein>
    <recommendedName>
        <fullName evidence="4">Phosphatidic acid phosphatase type 2/haloperoxidase domain-containing protein</fullName>
    </recommendedName>
</protein>
<dbReference type="eggNOG" id="arCOG07501">
    <property type="taxonomic scope" value="Archaea"/>
</dbReference>
<dbReference type="GeneID" id="9499084"/>
<keyword evidence="1" id="KW-0472">Membrane</keyword>
<evidence type="ECO:0000313" key="2">
    <source>
        <dbReference type="EMBL" id="ADL19255.1"/>
    </source>
</evidence>
<dbReference type="HOGENOM" id="CLU_093776_0_1_2"/>
<dbReference type="STRING" id="666510.ASAC_0849"/>